<gene>
    <name evidence="6" type="ORF">BSO21_05605</name>
</gene>
<dbReference type="InterPro" id="IPR005119">
    <property type="entry name" value="LysR_subst-bd"/>
</dbReference>
<dbReference type="Proteomes" id="UP000187158">
    <property type="component" value="Unassembled WGS sequence"/>
</dbReference>
<evidence type="ECO:0000256" key="2">
    <source>
        <dbReference type="ARBA" id="ARBA00023015"/>
    </source>
</evidence>
<keyword evidence="7" id="KW-1185">Reference proteome</keyword>
<keyword evidence="3" id="KW-0238">DNA-binding</keyword>
<feature type="domain" description="HTH lysR-type" evidence="5">
    <location>
        <begin position="1"/>
        <end position="58"/>
    </location>
</feature>
<keyword evidence="4" id="KW-0804">Transcription</keyword>
<dbReference type="Pfam" id="PF03466">
    <property type="entry name" value="LysR_substrate"/>
    <property type="match status" value="1"/>
</dbReference>
<evidence type="ECO:0000256" key="4">
    <source>
        <dbReference type="ARBA" id="ARBA00023163"/>
    </source>
</evidence>
<dbReference type="PROSITE" id="PS50931">
    <property type="entry name" value="HTH_LYSR"/>
    <property type="match status" value="1"/>
</dbReference>
<dbReference type="InterPro" id="IPR000847">
    <property type="entry name" value="LysR_HTH_N"/>
</dbReference>
<dbReference type="SUPFAM" id="SSF53850">
    <property type="entry name" value="Periplasmic binding protein-like II"/>
    <property type="match status" value="1"/>
</dbReference>
<evidence type="ECO:0000313" key="6">
    <source>
        <dbReference type="EMBL" id="OMD37467.1"/>
    </source>
</evidence>
<dbReference type="RefSeq" id="WP_076218169.1">
    <property type="nucleotide sequence ID" value="NZ_DALZAY010000005.1"/>
</dbReference>
<keyword evidence="2" id="KW-0805">Transcription regulation</keyword>
<dbReference type="InterPro" id="IPR036390">
    <property type="entry name" value="WH_DNA-bd_sf"/>
</dbReference>
<evidence type="ECO:0000256" key="1">
    <source>
        <dbReference type="ARBA" id="ARBA00009437"/>
    </source>
</evidence>
<dbReference type="SUPFAM" id="SSF46785">
    <property type="entry name" value="Winged helix' DNA-binding domain"/>
    <property type="match status" value="1"/>
</dbReference>
<comment type="caution">
    <text evidence="6">The sequence shown here is derived from an EMBL/GenBank/DDBJ whole genome shotgun (WGS) entry which is preliminary data.</text>
</comment>
<dbReference type="EMBL" id="MPVP01000019">
    <property type="protein sequence ID" value="OMD37467.1"/>
    <property type="molecule type" value="Genomic_DNA"/>
</dbReference>
<name>A0ABX3GWB0_9BACL</name>
<dbReference type="Pfam" id="PF00126">
    <property type="entry name" value="HTH_1"/>
    <property type="match status" value="1"/>
</dbReference>
<dbReference type="CDD" id="cd05466">
    <property type="entry name" value="PBP2_LTTR_substrate"/>
    <property type="match status" value="1"/>
</dbReference>
<dbReference type="InterPro" id="IPR036388">
    <property type="entry name" value="WH-like_DNA-bd_sf"/>
</dbReference>
<dbReference type="Gene3D" id="3.40.190.290">
    <property type="match status" value="1"/>
</dbReference>
<organism evidence="6 7">
    <name type="scientific">Paenibacillus odorifer</name>
    <dbReference type="NCBI Taxonomy" id="189426"/>
    <lineage>
        <taxon>Bacteria</taxon>
        <taxon>Bacillati</taxon>
        <taxon>Bacillota</taxon>
        <taxon>Bacilli</taxon>
        <taxon>Bacillales</taxon>
        <taxon>Paenibacillaceae</taxon>
        <taxon>Paenibacillus</taxon>
    </lineage>
</organism>
<reference evidence="6 7" key="1">
    <citation type="submission" date="2016-11" db="EMBL/GenBank/DDBJ databases">
        <title>Paenibacillus species isolates.</title>
        <authorList>
            <person name="Beno S.M."/>
        </authorList>
    </citation>
    <scope>NUCLEOTIDE SEQUENCE [LARGE SCALE GENOMIC DNA]</scope>
    <source>
        <strain evidence="6 7">FSL H7-0433</strain>
    </source>
</reference>
<evidence type="ECO:0000259" key="5">
    <source>
        <dbReference type="PROSITE" id="PS50931"/>
    </source>
</evidence>
<dbReference type="InterPro" id="IPR050950">
    <property type="entry name" value="HTH-type_LysR_regulators"/>
</dbReference>
<comment type="similarity">
    <text evidence="1">Belongs to the LysR transcriptional regulatory family.</text>
</comment>
<dbReference type="PANTHER" id="PTHR30419:SF24">
    <property type="entry name" value="HTH-TYPE TRANSCRIPTIONAL REGULATOR CZCR"/>
    <property type="match status" value="1"/>
</dbReference>
<protein>
    <submittedName>
        <fullName evidence="6">LysR family transcriptional regulator</fullName>
    </submittedName>
</protein>
<dbReference type="PANTHER" id="PTHR30419">
    <property type="entry name" value="HTH-TYPE TRANSCRIPTIONAL REGULATOR YBHD"/>
    <property type="match status" value="1"/>
</dbReference>
<accession>A0ABX3GWB0</accession>
<dbReference type="Gene3D" id="1.10.10.10">
    <property type="entry name" value="Winged helix-like DNA-binding domain superfamily/Winged helix DNA-binding domain"/>
    <property type="match status" value="1"/>
</dbReference>
<proteinExistence type="inferred from homology"/>
<evidence type="ECO:0000313" key="7">
    <source>
        <dbReference type="Proteomes" id="UP000187158"/>
    </source>
</evidence>
<evidence type="ECO:0000256" key="3">
    <source>
        <dbReference type="ARBA" id="ARBA00023125"/>
    </source>
</evidence>
<sequence length="299" mass="33823">MNLLKYQIFSKVVEIGSITKTGEILNLTQSAISHALSSLEAEFGLCLLIRNRSGIRLTNDGERLIPHIREILQLNEKLNQEVAALKGVEIGTVKIGTFSSVSIQWMPQIIKQFQNQFPHIEIKLLDGNYSEIEEWIADGTADLGFVNLPTRDAFHVVPLQKDRMVCIMWQNHPLERQSTIRLEQLIDEPFIMPIAGCDTDVKRIFSQNKLTPTIKYELEDDHAIIAMVQNGLGLSILPEMILSHLPDNVCYRPLEGEYYRSIGIAAASIKNASPAAKKLIEFITQWITNVPIPPHYRDL</sequence>